<dbReference type="Pfam" id="PF01135">
    <property type="entry name" value="PCMT"/>
    <property type="match status" value="1"/>
</dbReference>
<dbReference type="InterPro" id="IPR027573">
    <property type="entry name" value="Methyltran_FxLD"/>
</dbReference>
<dbReference type="PANTHER" id="PTHR11579:SF0">
    <property type="entry name" value="PROTEIN-L-ISOASPARTATE(D-ASPARTATE) O-METHYLTRANSFERASE"/>
    <property type="match status" value="1"/>
</dbReference>
<evidence type="ECO:0000313" key="14">
    <source>
        <dbReference type="Proteomes" id="UP001183390"/>
    </source>
</evidence>
<keyword evidence="14" id="KW-1185">Reference proteome</keyword>
<evidence type="ECO:0000256" key="3">
    <source>
        <dbReference type="ARBA" id="ARBA00011890"/>
    </source>
</evidence>
<dbReference type="InterPro" id="IPR000682">
    <property type="entry name" value="PCMT"/>
</dbReference>
<organism evidence="13 14">
    <name type="scientific">Nocardiopsis lambiniae</name>
    <dbReference type="NCBI Taxonomy" id="3075539"/>
    <lineage>
        <taxon>Bacteria</taxon>
        <taxon>Bacillati</taxon>
        <taxon>Actinomycetota</taxon>
        <taxon>Actinomycetes</taxon>
        <taxon>Streptosporangiales</taxon>
        <taxon>Nocardiopsidaceae</taxon>
        <taxon>Nocardiopsis</taxon>
    </lineage>
</organism>
<dbReference type="GO" id="GO:0008168">
    <property type="term" value="F:methyltransferase activity"/>
    <property type="evidence" value="ECO:0007669"/>
    <property type="project" value="UniProtKB-KW"/>
</dbReference>
<evidence type="ECO:0000256" key="4">
    <source>
        <dbReference type="ARBA" id="ARBA00013346"/>
    </source>
</evidence>
<keyword evidence="5" id="KW-0963">Cytoplasm</keyword>
<evidence type="ECO:0000313" key="13">
    <source>
        <dbReference type="EMBL" id="MDT0330111.1"/>
    </source>
</evidence>
<dbReference type="SUPFAM" id="SSF53335">
    <property type="entry name" value="S-adenosyl-L-methionine-dependent methyltransferases"/>
    <property type="match status" value="1"/>
</dbReference>
<dbReference type="CDD" id="cd02440">
    <property type="entry name" value="AdoMet_MTases"/>
    <property type="match status" value="1"/>
</dbReference>
<evidence type="ECO:0000256" key="6">
    <source>
        <dbReference type="ARBA" id="ARBA00022603"/>
    </source>
</evidence>
<comment type="subcellular location">
    <subcellularLocation>
        <location evidence="1">Cytoplasm</location>
    </subcellularLocation>
</comment>
<dbReference type="NCBIfam" id="TIGR04364">
    <property type="entry name" value="methyltran_FxLD"/>
    <property type="match status" value="1"/>
</dbReference>
<evidence type="ECO:0000256" key="11">
    <source>
        <dbReference type="ARBA" id="ARBA00031350"/>
    </source>
</evidence>
<protein>
    <recommendedName>
        <fullName evidence="4">Protein-L-isoaspartate O-methyltransferase</fullName>
        <ecNumber evidence="3">2.1.1.77</ecNumber>
    </recommendedName>
    <alternativeName>
        <fullName evidence="11">L-isoaspartyl protein carboxyl methyltransferase</fullName>
    </alternativeName>
    <alternativeName>
        <fullName evidence="9">Protein L-isoaspartyl methyltransferase</fullName>
    </alternativeName>
    <alternativeName>
        <fullName evidence="10">Protein-beta-aspartate methyltransferase</fullName>
    </alternativeName>
</protein>
<evidence type="ECO:0000256" key="10">
    <source>
        <dbReference type="ARBA" id="ARBA00031323"/>
    </source>
</evidence>
<accession>A0ABU2MDV5</accession>
<dbReference type="PANTHER" id="PTHR11579">
    <property type="entry name" value="PROTEIN-L-ISOASPARTATE O-METHYLTRANSFERASE"/>
    <property type="match status" value="1"/>
</dbReference>
<dbReference type="InterPro" id="IPR023809">
    <property type="entry name" value="Thiopep_bacteriocin_synth_dom"/>
</dbReference>
<evidence type="ECO:0000256" key="8">
    <source>
        <dbReference type="ARBA" id="ARBA00022691"/>
    </source>
</evidence>
<dbReference type="NCBIfam" id="TIGR03891">
    <property type="entry name" value="thiopep_ocin"/>
    <property type="match status" value="1"/>
</dbReference>
<evidence type="ECO:0000256" key="7">
    <source>
        <dbReference type="ARBA" id="ARBA00022679"/>
    </source>
</evidence>
<evidence type="ECO:0000256" key="5">
    <source>
        <dbReference type="ARBA" id="ARBA00022490"/>
    </source>
</evidence>
<feature type="domain" description="Thiopeptide-type bacteriocin biosynthesis" evidence="12">
    <location>
        <begin position="24"/>
        <end position="248"/>
    </location>
</feature>
<gene>
    <name evidence="13" type="primary">fxlM</name>
    <name evidence="13" type="ORF">RM479_16995</name>
</gene>
<dbReference type="EMBL" id="JAVREP010000011">
    <property type="protein sequence ID" value="MDT0330111.1"/>
    <property type="molecule type" value="Genomic_DNA"/>
</dbReference>
<dbReference type="GO" id="GO:0032259">
    <property type="term" value="P:methylation"/>
    <property type="evidence" value="ECO:0007669"/>
    <property type="project" value="UniProtKB-KW"/>
</dbReference>
<keyword evidence="7" id="KW-0808">Transferase</keyword>
<keyword evidence="6 13" id="KW-0489">Methyltransferase</keyword>
<sequence length="672" mass="73486">MVEEQGQVLITWSDWERAEQTAARLPPVLDGSPSLREWWFIRKRPHWRLRYSGDPGAGDLLDTELERLQAQGLVSGWVHSAYEPETFAFGGRASMALAHRLFQADSRYTLAYLDRASTDPEREPGRRELSLLLGSALLRGAGLDWFEQADVWARVAELRPSTEPFTPDDRLRVQVHSLMRTDPGRTGAADLLRALVPWADAFTTTGRSLADLSNRGLLTRGIRSVLAHHLIFAFNRWGLPYRDQHILTTTAREVVMTDTTHTTTSSVDADRLRGELVDRLRQSGSIRTDAVADAFRSVPRHSFVPNASLEEAYANAPVHIKHDENGVSISCGSQPGVVAMMLEQAALEPGMRVLEVGAGTGFNAALLGHLVGPNGSVTTIDVDTDLADGARARLKENGVTNVRVLLGDGSLGHPEGAPFDRIIATVGSHDVPRAWVDQLAPGGRLIAPVRIAGDVSRSIVFEADDDQWASTDSRLCTFMPLRGGGIGDDPRTVLALDEDASVLLQANQDQAIERAQVHEVLAEPSRTVWSGVTFGKGQPLDPMWLWLATHLPNRLSRMAATRVAVDSRLVSPGLPWGDMAGVPVVERGLAYLTLRPLEDQPDRHELGVIGHAEAGYVLAEQMAAHVAAWAPHREEPLNFTLRYGSVPAGESATRRVMARERSSLVVTWGEPA</sequence>
<evidence type="ECO:0000256" key="2">
    <source>
        <dbReference type="ARBA" id="ARBA00005369"/>
    </source>
</evidence>
<dbReference type="Pfam" id="PF14028">
    <property type="entry name" value="Lant_dehydr_C"/>
    <property type="match status" value="1"/>
</dbReference>
<comment type="similarity">
    <text evidence="2">Belongs to the methyltransferase superfamily. L-isoaspartyl/D-aspartyl protein methyltransferase family.</text>
</comment>
<dbReference type="RefSeq" id="WP_311512696.1">
    <property type="nucleotide sequence ID" value="NZ_JAVREP010000011.1"/>
</dbReference>
<comment type="caution">
    <text evidence="13">The sequence shown here is derived from an EMBL/GenBank/DDBJ whole genome shotgun (WGS) entry which is preliminary data.</text>
</comment>
<name>A0ABU2MDV5_9ACTN</name>
<dbReference type="Proteomes" id="UP001183390">
    <property type="component" value="Unassembled WGS sequence"/>
</dbReference>
<dbReference type="EC" id="2.1.1.77" evidence="3"/>
<dbReference type="Gene3D" id="3.40.50.150">
    <property type="entry name" value="Vaccinia Virus protein VP39"/>
    <property type="match status" value="1"/>
</dbReference>
<reference evidence="14" key="1">
    <citation type="submission" date="2023-07" db="EMBL/GenBank/DDBJ databases">
        <title>30 novel species of actinomycetes from the DSMZ collection.</title>
        <authorList>
            <person name="Nouioui I."/>
        </authorList>
    </citation>
    <scope>NUCLEOTIDE SEQUENCE [LARGE SCALE GENOMIC DNA]</scope>
    <source>
        <strain evidence="14">DSM 44743</strain>
    </source>
</reference>
<evidence type="ECO:0000256" key="9">
    <source>
        <dbReference type="ARBA" id="ARBA00030757"/>
    </source>
</evidence>
<dbReference type="InterPro" id="IPR029063">
    <property type="entry name" value="SAM-dependent_MTases_sf"/>
</dbReference>
<proteinExistence type="inferred from homology"/>
<evidence type="ECO:0000256" key="1">
    <source>
        <dbReference type="ARBA" id="ARBA00004496"/>
    </source>
</evidence>
<evidence type="ECO:0000259" key="12">
    <source>
        <dbReference type="Pfam" id="PF14028"/>
    </source>
</evidence>
<keyword evidence="8" id="KW-0949">S-adenosyl-L-methionine</keyword>